<proteinExistence type="predicted"/>
<dbReference type="PANTHER" id="PTHR47326">
    <property type="entry name" value="TRANSPOSABLE ELEMENT TC3 TRANSPOSASE-LIKE PROTEIN"/>
    <property type="match status" value="1"/>
</dbReference>
<sequence>FMHDGAPPHYTGIVREYLTNNFGNKWIGRGGPIPWPARSPDLNPLDFFFWGHLKT</sequence>
<keyword evidence="2" id="KW-1185">Reference proteome</keyword>
<dbReference type="EMBL" id="GL438346">
    <property type="protein sequence ID" value="EFN69121.1"/>
    <property type="molecule type" value="Genomic_DNA"/>
</dbReference>
<evidence type="ECO:0008006" key="3">
    <source>
        <dbReference type="Google" id="ProtNLM"/>
    </source>
</evidence>
<protein>
    <recommendedName>
        <fullName evidence="3">Transposable element Tc3 transposase</fullName>
    </recommendedName>
</protein>
<feature type="non-terminal residue" evidence="1">
    <location>
        <position position="55"/>
    </location>
</feature>
<dbReference type="InterPro" id="IPR036397">
    <property type="entry name" value="RNaseH_sf"/>
</dbReference>
<dbReference type="OMA" id="RGAIEWS"/>
<evidence type="ECO:0000313" key="2">
    <source>
        <dbReference type="Proteomes" id="UP000000311"/>
    </source>
</evidence>
<accession>E2ABS0</accession>
<evidence type="ECO:0000313" key="1">
    <source>
        <dbReference type="EMBL" id="EFN69121.1"/>
    </source>
</evidence>
<reference evidence="1 2" key="1">
    <citation type="journal article" date="2010" name="Science">
        <title>Genomic comparison of the ants Camponotus floridanus and Harpegnathos saltator.</title>
        <authorList>
            <person name="Bonasio R."/>
            <person name="Zhang G."/>
            <person name="Ye C."/>
            <person name="Mutti N.S."/>
            <person name="Fang X."/>
            <person name="Qin N."/>
            <person name="Donahue G."/>
            <person name="Yang P."/>
            <person name="Li Q."/>
            <person name="Li C."/>
            <person name="Zhang P."/>
            <person name="Huang Z."/>
            <person name="Berger S.L."/>
            <person name="Reinberg D."/>
            <person name="Wang J."/>
            <person name="Liebig J."/>
        </authorList>
    </citation>
    <scope>NUCLEOTIDE SEQUENCE [LARGE SCALE GENOMIC DNA]</scope>
    <source>
        <strain evidence="2">C129</strain>
    </source>
</reference>
<dbReference type="AlphaFoldDB" id="E2ABS0"/>
<dbReference type="Gene3D" id="3.30.420.10">
    <property type="entry name" value="Ribonuclease H-like superfamily/Ribonuclease H"/>
    <property type="match status" value="1"/>
</dbReference>
<dbReference type="GO" id="GO:0003676">
    <property type="term" value="F:nucleic acid binding"/>
    <property type="evidence" value="ECO:0007669"/>
    <property type="project" value="InterPro"/>
</dbReference>
<dbReference type="InParanoid" id="E2ABS0"/>
<feature type="non-terminal residue" evidence="1">
    <location>
        <position position="1"/>
    </location>
</feature>
<organism evidence="2">
    <name type="scientific">Camponotus floridanus</name>
    <name type="common">Florida carpenter ant</name>
    <dbReference type="NCBI Taxonomy" id="104421"/>
    <lineage>
        <taxon>Eukaryota</taxon>
        <taxon>Metazoa</taxon>
        <taxon>Ecdysozoa</taxon>
        <taxon>Arthropoda</taxon>
        <taxon>Hexapoda</taxon>
        <taxon>Insecta</taxon>
        <taxon>Pterygota</taxon>
        <taxon>Neoptera</taxon>
        <taxon>Endopterygota</taxon>
        <taxon>Hymenoptera</taxon>
        <taxon>Apocrita</taxon>
        <taxon>Aculeata</taxon>
        <taxon>Formicoidea</taxon>
        <taxon>Formicidae</taxon>
        <taxon>Formicinae</taxon>
        <taxon>Camponotus</taxon>
    </lineage>
</organism>
<name>E2ABS0_CAMFO</name>
<dbReference type="Proteomes" id="UP000000311">
    <property type="component" value="Unassembled WGS sequence"/>
</dbReference>
<dbReference type="PANTHER" id="PTHR47326:SF1">
    <property type="entry name" value="HTH PSQ-TYPE DOMAIN-CONTAINING PROTEIN"/>
    <property type="match status" value="1"/>
</dbReference>
<gene>
    <name evidence="1" type="ORF">EAG_14837</name>
</gene>